<accession>A0A9X2XV84</accession>
<feature type="signal peptide" evidence="1">
    <location>
        <begin position="1"/>
        <end position="19"/>
    </location>
</feature>
<keyword evidence="3" id="KW-1185">Reference proteome</keyword>
<keyword evidence="1" id="KW-0732">Signal</keyword>
<dbReference type="Gene3D" id="1.25.40.10">
    <property type="entry name" value="Tetratricopeptide repeat domain"/>
    <property type="match status" value="1"/>
</dbReference>
<protein>
    <recommendedName>
        <fullName evidence="4">Tetratricopeptide repeat protein</fullName>
    </recommendedName>
</protein>
<reference evidence="2" key="2">
    <citation type="submission" date="2023-04" db="EMBL/GenBank/DDBJ databases">
        <title>Paracnuella aquatica gen. nov., sp. nov., a member of the family Chitinophagaceae isolated from a hot spring.</title>
        <authorList>
            <person name="Wang C."/>
        </authorList>
    </citation>
    <scope>NUCLEOTIDE SEQUENCE</scope>
    <source>
        <strain evidence="2">LB-8</strain>
    </source>
</reference>
<evidence type="ECO:0000256" key="1">
    <source>
        <dbReference type="SAM" id="SignalP"/>
    </source>
</evidence>
<feature type="chain" id="PRO_5040890793" description="Tetratricopeptide repeat protein" evidence="1">
    <location>
        <begin position="20"/>
        <end position="415"/>
    </location>
</feature>
<dbReference type="RefSeq" id="WP_279296623.1">
    <property type="nucleotide sequence ID" value="NZ_JAOTIF010000004.1"/>
</dbReference>
<proteinExistence type="predicted"/>
<dbReference type="EMBL" id="JAOTIF010000004">
    <property type="protein sequence ID" value="MCU7549181.1"/>
    <property type="molecule type" value="Genomic_DNA"/>
</dbReference>
<comment type="caution">
    <text evidence="2">The sequence shown here is derived from an EMBL/GenBank/DDBJ whole genome shotgun (WGS) entry which is preliminary data.</text>
</comment>
<dbReference type="SUPFAM" id="SSF48452">
    <property type="entry name" value="TPR-like"/>
    <property type="match status" value="1"/>
</dbReference>
<dbReference type="Proteomes" id="UP001155483">
    <property type="component" value="Unassembled WGS sequence"/>
</dbReference>
<organism evidence="2 3">
    <name type="scientific">Paraflavisolibacter caeni</name>
    <dbReference type="NCBI Taxonomy" id="2982496"/>
    <lineage>
        <taxon>Bacteria</taxon>
        <taxon>Pseudomonadati</taxon>
        <taxon>Bacteroidota</taxon>
        <taxon>Chitinophagia</taxon>
        <taxon>Chitinophagales</taxon>
        <taxon>Chitinophagaceae</taxon>
        <taxon>Paraflavisolibacter</taxon>
    </lineage>
</organism>
<evidence type="ECO:0000313" key="3">
    <source>
        <dbReference type="Proteomes" id="UP001155483"/>
    </source>
</evidence>
<evidence type="ECO:0000313" key="2">
    <source>
        <dbReference type="EMBL" id="MCU7549181.1"/>
    </source>
</evidence>
<evidence type="ECO:0008006" key="4">
    <source>
        <dbReference type="Google" id="ProtNLM"/>
    </source>
</evidence>
<sequence>MRKLILSAILVASSATMFAQKLDAVKEKIDSKKYDEAKKEIDKILADPKGQKNANAWFYKGIVYTNLGMDSTKTDMDYKGEAFNAFKKYYELDPKNVMGTLDQNVRMFQLYEGYYTQAVKDYNANNFAGSFNNFKNVLAVEEYISQKGFTYTGINIPAFDTALHLNIAATASKAKMEDSAMVYYQRLADKKIKGENYIEIYQLLVDYYIKKGDEANKAKYLALGRELYPESDYWFEAELSPVREDKAKLFAKYQELTKANPTNYYLNYNYAVELFNYVYAGDKKPADAATYDPMVEVAIANAVKANSTPDANLLMVRYLSEQVYKLEDQSRAIKGATPDAVKKRKDLAASVNKTWDKLVPYAETSFTGYTGKKDLKAYEKGNLKFVSNVLIDYYNMKKQFDKAKSYEDKVKEFGI</sequence>
<dbReference type="InterPro" id="IPR011990">
    <property type="entry name" value="TPR-like_helical_dom_sf"/>
</dbReference>
<gene>
    <name evidence="2" type="ORF">OCK74_08645</name>
</gene>
<dbReference type="AlphaFoldDB" id="A0A9X2XV84"/>
<name>A0A9X2XV84_9BACT</name>
<reference evidence="2" key="1">
    <citation type="submission" date="2022-09" db="EMBL/GenBank/DDBJ databases">
        <authorList>
            <person name="Yuan C."/>
            <person name="Ke Z."/>
        </authorList>
    </citation>
    <scope>NUCLEOTIDE SEQUENCE</scope>
    <source>
        <strain evidence="2">LB-8</strain>
    </source>
</reference>